<organism evidence="3 4">
    <name type="scientific">Corynebacterium genitalium ATCC 33030</name>
    <dbReference type="NCBI Taxonomy" id="585529"/>
    <lineage>
        <taxon>Bacteria</taxon>
        <taxon>Bacillati</taxon>
        <taxon>Actinomycetota</taxon>
        <taxon>Actinomycetes</taxon>
        <taxon>Mycobacteriales</taxon>
        <taxon>Corynebacteriaceae</taxon>
        <taxon>Corynebacterium</taxon>
    </lineage>
</organism>
<dbReference type="HOGENOM" id="CLU_062658_5_0_11"/>
<dbReference type="GO" id="GO:0019693">
    <property type="term" value="P:ribose phosphate metabolic process"/>
    <property type="evidence" value="ECO:0007669"/>
    <property type="project" value="TreeGrafter"/>
</dbReference>
<dbReference type="GO" id="GO:0016787">
    <property type="term" value="F:hydrolase activity"/>
    <property type="evidence" value="ECO:0007669"/>
    <property type="project" value="UniProtKB-KW"/>
</dbReference>
<feature type="domain" description="Nudix hydrolase" evidence="2">
    <location>
        <begin position="40"/>
        <end position="171"/>
    </location>
</feature>
<dbReference type="PANTHER" id="PTHR11839">
    <property type="entry name" value="UDP/ADP-SUGAR PYROPHOSPHATASE"/>
    <property type="match status" value="1"/>
</dbReference>
<dbReference type="GO" id="GO:0005829">
    <property type="term" value="C:cytosol"/>
    <property type="evidence" value="ECO:0007669"/>
    <property type="project" value="TreeGrafter"/>
</dbReference>
<proteinExistence type="predicted"/>
<name>D7WCY1_9CORY</name>
<evidence type="ECO:0000259" key="2">
    <source>
        <dbReference type="PROSITE" id="PS51462"/>
    </source>
</evidence>
<dbReference type="EMBL" id="ACLJ02000003">
    <property type="protein sequence ID" value="EFK54012.1"/>
    <property type="molecule type" value="Genomic_DNA"/>
</dbReference>
<gene>
    <name evidence="3" type="ORF">HMPREF0291_11669</name>
</gene>
<dbReference type="CDD" id="cd24158">
    <property type="entry name" value="NUDIX_ADPRase_Rv1700"/>
    <property type="match status" value="1"/>
</dbReference>
<evidence type="ECO:0000313" key="4">
    <source>
        <dbReference type="Proteomes" id="UP000004208"/>
    </source>
</evidence>
<dbReference type="Pfam" id="PF00293">
    <property type="entry name" value="NUDIX"/>
    <property type="match status" value="1"/>
</dbReference>
<sequence length="216" mass="23722">MRHEFTVMDSELLVDAPILALRRDTVTMPGGNTAKREIVEHFGAVAVVALDDQQRIAMVEQYRHSVGARLWELPAGILDFAGEDELNTAKRELVEEAGLEAAEWSLLVDLVTSPGFAEEAVRIFFASDLSHVERPDAEDEEADMDFAWVPLDDARAAVMDGRITNSIAIAGVLAASEVVAGRATARSTDVPFALRPTHMADRRQKQGIVPDMKKKQ</sequence>
<dbReference type="PROSITE" id="PS51462">
    <property type="entry name" value="NUDIX"/>
    <property type="match status" value="1"/>
</dbReference>
<dbReference type="InterPro" id="IPR000086">
    <property type="entry name" value="NUDIX_hydrolase_dom"/>
</dbReference>
<dbReference type="PANTHER" id="PTHR11839:SF31">
    <property type="entry name" value="ADP-RIBOSE PYROPHOSPHATASE"/>
    <property type="match status" value="1"/>
</dbReference>
<reference evidence="3" key="1">
    <citation type="submission" date="2010-06" db="EMBL/GenBank/DDBJ databases">
        <authorList>
            <person name="Muzny D."/>
            <person name="Qin X."/>
            <person name="Buhay C."/>
            <person name="Dugan-Rocha S."/>
            <person name="Ding Y."/>
            <person name="Chen G."/>
            <person name="Hawes A."/>
            <person name="Holder M."/>
            <person name="Jhangiani S."/>
            <person name="Johnson A."/>
            <person name="Khan Z."/>
            <person name="Li Z."/>
            <person name="Liu W."/>
            <person name="Liu X."/>
            <person name="Perez L."/>
            <person name="Shen H."/>
            <person name="Wang Q."/>
            <person name="Watt J."/>
            <person name="Xi L."/>
            <person name="Xin Y."/>
            <person name="Zhou J."/>
            <person name="Deng J."/>
            <person name="Jiang H."/>
            <person name="Liu Y."/>
            <person name="Qu J."/>
            <person name="Song X.-Z."/>
            <person name="Zhang L."/>
            <person name="Villasana D."/>
            <person name="Johnson A."/>
            <person name="Liu J."/>
            <person name="Liyanage D."/>
            <person name="Lorensuhewa L."/>
            <person name="Robinson T."/>
            <person name="Song A."/>
            <person name="Song B.-B."/>
            <person name="Dinh H."/>
            <person name="Thornton R."/>
            <person name="Coyle M."/>
            <person name="Francisco L."/>
            <person name="Jackson L."/>
            <person name="Javaid M."/>
            <person name="Korchina V."/>
            <person name="Kovar C."/>
            <person name="Mata R."/>
            <person name="Mathew T."/>
            <person name="Ngo R."/>
            <person name="Nguyen L."/>
            <person name="Nguyen N."/>
            <person name="Okwuonu G."/>
            <person name="Ongeri F."/>
            <person name="Pham C."/>
            <person name="Simmons D."/>
            <person name="Wilczek-Boney K."/>
            <person name="Hale W."/>
            <person name="Jakkamsetti A."/>
            <person name="Pham P."/>
            <person name="Ruth R."/>
            <person name="San Lucas F."/>
            <person name="Warren J."/>
            <person name="Zhang J."/>
            <person name="Zhao Z."/>
            <person name="Zhou C."/>
            <person name="Zhu D."/>
            <person name="Lee S."/>
            <person name="Bess C."/>
            <person name="Blankenburg K."/>
            <person name="Forbes L."/>
            <person name="Fu Q."/>
            <person name="Gubbala S."/>
            <person name="Hirani K."/>
            <person name="Jayaseelan J.C."/>
            <person name="Lara F."/>
            <person name="Munidasa M."/>
            <person name="Palculict T."/>
            <person name="Patil S."/>
            <person name="Pu L.-L."/>
            <person name="Saada N."/>
            <person name="Tang L."/>
            <person name="Weissenberger G."/>
            <person name="Zhu Y."/>
            <person name="Hemphill L."/>
            <person name="Shang Y."/>
            <person name="Youmans B."/>
            <person name="Ayvaz T."/>
            <person name="Ross M."/>
            <person name="Santibanez J."/>
            <person name="Aqrawi P."/>
            <person name="Gross S."/>
            <person name="Joshi V."/>
            <person name="Fowler G."/>
            <person name="Nazareth L."/>
            <person name="Reid J."/>
            <person name="Worley K."/>
            <person name="Petrosino J."/>
            <person name="Highlander S."/>
            <person name="Gibbs R."/>
        </authorList>
    </citation>
    <scope>NUCLEOTIDE SEQUENCE [LARGE SCALE GENOMIC DNA]</scope>
    <source>
        <strain evidence="3">ATCC 33030</strain>
    </source>
</reference>
<keyword evidence="1 3" id="KW-0378">Hydrolase</keyword>
<dbReference type="STRING" id="585529.HMPREF0291_11669"/>
<accession>D7WCY1</accession>
<dbReference type="SUPFAM" id="SSF55811">
    <property type="entry name" value="Nudix"/>
    <property type="match status" value="1"/>
</dbReference>
<keyword evidence="4" id="KW-1185">Reference proteome</keyword>
<evidence type="ECO:0000256" key="1">
    <source>
        <dbReference type="ARBA" id="ARBA00022801"/>
    </source>
</evidence>
<comment type="caution">
    <text evidence="3">The sequence shown here is derived from an EMBL/GenBank/DDBJ whole genome shotgun (WGS) entry which is preliminary data.</text>
</comment>
<dbReference type="InterPro" id="IPR015797">
    <property type="entry name" value="NUDIX_hydrolase-like_dom_sf"/>
</dbReference>
<dbReference type="Proteomes" id="UP000004208">
    <property type="component" value="Unassembled WGS sequence"/>
</dbReference>
<dbReference type="GO" id="GO:0006753">
    <property type="term" value="P:nucleoside phosphate metabolic process"/>
    <property type="evidence" value="ECO:0007669"/>
    <property type="project" value="TreeGrafter"/>
</dbReference>
<dbReference type="Gene3D" id="3.90.79.10">
    <property type="entry name" value="Nucleoside Triphosphate Pyrophosphohydrolase"/>
    <property type="match status" value="1"/>
</dbReference>
<protein>
    <submittedName>
        <fullName evidence="3">Hydrolase, NUDIX family</fullName>
    </submittedName>
</protein>
<dbReference type="eggNOG" id="COG0494">
    <property type="taxonomic scope" value="Bacteria"/>
</dbReference>
<dbReference type="AlphaFoldDB" id="D7WCY1"/>
<evidence type="ECO:0000313" key="3">
    <source>
        <dbReference type="EMBL" id="EFK54012.1"/>
    </source>
</evidence>